<gene>
    <name evidence="2" type="ORF">P24_07404</name>
</gene>
<comment type="caution">
    <text evidence="2">The sequence shown here is derived from an EMBL/GenBank/DDBJ whole genome shotgun (WGS) entry which is preliminary data.</text>
</comment>
<dbReference type="RefSeq" id="WP_008944090.1">
    <property type="nucleotide sequence ID" value="NZ_AMRL01000007.1"/>
</dbReference>
<accession>K2JPH2</accession>
<keyword evidence="3" id="KW-1185">Reference proteome</keyword>
<sequence length="129" mass="13115">MTAFSKALPASVLRAVTALAVLAGLLLGMAHPPTQTQVIALTPQPASLELGGGTFGPSGHVLAEDFRQVQQRADELPAPGGNDSYGLPHANLADTSLPVSLAASAATLPLPATRTPDRHRPTGPPSLLS</sequence>
<reference evidence="2 3" key="1">
    <citation type="journal article" date="2012" name="J. Bacteriol.">
        <title>Genome Sequence of Oceanibaculum indicum Type Strain P24.</title>
        <authorList>
            <person name="Lai Q."/>
            <person name="Shao Z."/>
        </authorList>
    </citation>
    <scope>NUCLEOTIDE SEQUENCE [LARGE SCALE GENOMIC DNA]</scope>
    <source>
        <strain evidence="2 3">P24</strain>
    </source>
</reference>
<evidence type="ECO:0000256" key="1">
    <source>
        <dbReference type="SAM" id="MobiDB-lite"/>
    </source>
</evidence>
<evidence type="ECO:0000313" key="3">
    <source>
        <dbReference type="Proteomes" id="UP000006746"/>
    </source>
</evidence>
<dbReference type="Proteomes" id="UP000006746">
    <property type="component" value="Unassembled WGS sequence"/>
</dbReference>
<feature type="region of interest" description="Disordered" evidence="1">
    <location>
        <begin position="107"/>
        <end position="129"/>
    </location>
</feature>
<dbReference type="AlphaFoldDB" id="K2JPH2"/>
<evidence type="ECO:0000313" key="2">
    <source>
        <dbReference type="EMBL" id="EKE76452.1"/>
    </source>
</evidence>
<proteinExistence type="predicted"/>
<dbReference type="STRING" id="1207063.P24_07404"/>
<organism evidence="2 3">
    <name type="scientific">Oceanibaculum indicum P24</name>
    <dbReference type="NCBI Taxonomy" id="1207063"/>
    <lineage>
        <taxon>Bacteria</taxon>
        <taxon>Pseudomonadati</taxon>
        <taxon>Pseudomonadota</taxon>
        <taxon>Alphaproteobacteria</taxon>
        <taxon>Rhodospirillales</taxon>
        <taxon>Oceanibaculaceae</taxon>
        <taxon>Oceanibaculum</taxon>
    </lineage>
</organism>
<name>K2JPH2_9PROT</name>
<dbReference type="EMBL" id="AMRL01000007">
    <property type="protein sequence ID" value="EKE76452.1"/>
    <property type="molecule type" value="Genomic_DNA"/>
</dbReference>
<protein>
    <submittedName>
        <fullName evidence="2">Uncharacterized protein</fullName>
    </submittedName>
</protein>